<evidence type="ECO:0000313" key="1">
    <source>
        <dbReference type="EMBL" id="GFE37555.1"/>
    </source>
</evidence>
<dbReference type="EMBL" id="BLIR01000001">
    <property type="protein sequence ID" value="GFE37555.1"/>
    <property type="molecule type" value="Genomic_DNA"/>
</dbReference>
<comment type="caution">
    <text evidence="1">The sequence shown here is derived from an EMBL/GenBank/DDBJ whole genome shotgun (WGS) entry which is preliminary data.</text>
</comment>
<dbReference type="AlphaFoldDB" id="A0A640UT83"/>
<accession>A0A640UT83</accession>
<dbReference type="Proteomes" id="UP000431826">
    <property type="component" value="Unassembled WGS sequence"/>
</dbReference>
<proteinExistence type="predicted"/>
<name>A0A640UT83_9ACTN</name>
<organism evidence="1 2">
    <name type="scientific">Streptomyces tubercidicus</name>
    <dbReference type="NCBI Taxonomy" id="47759"/>
    <lineage>
        <taxon>Bacteria</taxon>
        <taxon>Bacillati</taxon>
        <taxon>Actinomycetota</taxon>
        <taxon>Actinomycetes</taxon>
        <taxon>Kitasatosporales</taxon>
        <taxon>Streptomycetaceae</taxon>
        <taxon>Streptomyces</taxon>
    </lineage>
</organism>
<gene>
    <name evidence="1" type="ORF">Stube_22280</name>
</gene>
<evidence type="ECO:0000313" key="2">
    <source>
        <dbReference type="Proteomes" id="UP000431826"/>
    </source>
</evidence>
<reference evidence="1 2" key="1">
    <citation type="submission" date="2019-12" db="EMBL/GenBank/DDBJ databases">
        <title>Whole genome shotgun sequence of Streptomyces tubercidicus NBRC 13090.</title>
        <authorList>
            <person name="Ichikawa N."/>
            <person name="Kimura A."/>
            <person name="Kitahashi Y."/>
            <person name="Komaki H."/>
            <person name="Tamura T."/>
        </authorList>
    </citation>
    <scope>NUCLEOTIDE SEQUENCE [LARGE SCALE GENOMIC DNA]</scope>
    <source>
        <strain evidence="1 2">NBRC 13090</strain>
    </source>
</reference>
<protein>
    <submittedName>
        <fullName evidence="1">Uncharacterized protein</fullName>
    </submittedName>
</protein>
<keyword evidence="2" id="KW-1185">Reference proteome</keyword>
<sequence>MASRRIMRLMSVLDLQQRAVAHGVAQLLLPVLGDRAVGGADQDALHGVAQQAVLLHLGAGAEDVLGGGVVLVDADDGVGLVAGAGSGADARLDRLGRPDVDLRTIRDSADSAF</sequence>